<comment type="caution">
    <text evidence="1">The sequence shown here is derived from an EMBL/GenBank/DDBJ whole genome shotgun (WGS) entry which is preliminary data.</text>
</comment>
<dbReference type="AlphaFoldDB" id="A0AAV3UR52"/>
<organism evidence="1 2">
    <name type="scientific">Haladaptatus pallidirubidus</name>
    <dbReference type="NCBI Taxonomy" id="1008152"/>
    <lineage>
        <taxon>Archaea</taxon>
        <taxon>Methanobacteriati</taxon>
        <taxon>Methanobacteriota</taxon>
        <taxon>Stenosarchaea group</taxon>
        <taxon>Halobacteria</taxon>
        <taxon>Halobacteriales</taxon>
        <taxon>Haladaptataceae</taxon>
        <taxon>Haladaptatus</taxon>
    </lineage>
</organism>
<evidence type="ECO:0000313" key="1">
    <source>
        <dbReference type="EMBL" id="GAA5064543.1"/>
    </source>
</evidence>
<dbReference type="EMBL" id="BAABKX010000030">
    <property type="protein sequence ID" value="GAA5064543.1"/>
    <property type="molecule type" value="Genomic_DNA"/>
</dbReference>
<proteinExistence type="predicted"/>
<evidence type="ECO:0000313" key="2">
    <source>
        <dbReference type="Proteomes" id="UP001501729"/>
    </source>
</evidence>
<dbReference type="Proteomes" id="UP001501729">
    <property type="component" value="Unassembled WGS sequence"/>
</dbReference>
<sequence length="64" mass="6739">MATVAENNMIAKGIVIRKAGAVCAYASKLLSTSTGNEIYDRIRRNSAISNPPTAVRADTVVSIS</sequence>
<protein>
    <submittedName>
        <fullName evidence="1">Uncharacterized protein</fullName>
    </submittedName>
</protein>
<name>A0AAV3UR52_9EURY</name>
<accession>A0AAV3UR52</accession>
<gene>
    <name evidence="1" type="ORF">GCM10025751_54250</name>
</gene>
<reference evidence="1 2" key="1">
    <citation type="journal article" date="2019" name="Int. J. Syst. Evol. Microbiol.">
        <title>The Global Catalogue of Microorganisms (GCM) 10K type strain sequencing project: providing services to taxonomists for standard genome sequencing and annotation.</title>
        <authorList>
            <consortium name="The Broad Institute Genomics Platform"/>
            <consortium name="The Broad Institute Genome Sequencing Center for Infectious Disease"/>
            <person name="Wu L."/>
            <person name="Ma J."/>
        </authorList>
    </citation>
    <scope>NUCLEOTIDE SEQUENCE [LARGE SCALE GENOMIC DNA]</scope>
    <source>
        <strain evidence="1 2">JCM 17504</strain>
    </source>
</reference>
<keyword evidence="2" id="KW-1185">Reference proteome</keyword>